<keyword evidence="1" id="KW-0479">Metal-binding</keyword>
<dbReference type="GO" id="GO:0008270">
    <property type="term" value="F:zinc ion binding"/>
    <property type="evidence" value="ECO:0007669"/>
    <property type="project" value="UniProtKB-KW"/>
</dbReference>
<feature type="compositionally biased region" description="Low complexity" evidence="6">
    <location>
        <begin position="695"/>
        <end position="721"/>
    </location>
</feature>
<evidence type="ECO:0000259" key="7">
    <source>
        <dbReference type="PROSITE" id="PS50076"/>
    </source>
</evidence>
<sequence>MAGKPADNGRSSSSSSSPWWKRAVSRVSGERSSLETLTRESDAEEGAQREPPQRSSSEYTRLTSASGAEGSLSIPSLSSSTSVAEWLRGVSMSDSASPKHSTTPTAVAAAAAERYRSSPQSCLPSSCRAAIRPSSKQTFKHTMRSAAVPGCALAGRNGSGVGATAAEGGRPRASSTDKATAEMGEAWVADGSFDSSRSGGSGAARPCGMLLPPIYGAAPLAMPPPIQDERNRLYEVLGVRRDFTDPHELRAAYKREALKYHPDRVEAALQAGSSSAEAGTVSADELRQACLGRFQEVQLAFQTLSDPMRRHIYDTFGYSCIRDQRLTNMVIQLSAYFRRSSDYSKRYRARLKQLQRLRHESSGTWDADDFTPRYGFTGLCGPAFAWWDNGCSVERATRHGLEKCLVKLPPMSDAPSQDRRPCGMVTMPSRPLRQMPPRSATMSALPSSAVRRPSPPPPAPVPSRGSPMRCTPDTADIVHEIWLDLADFYNGRSLRVGVERKGFSLSGDRCTEDCLLTVDVERGARDGDSVVFPGCADASEPGAEPGAVVIVLREKRHPRLRRVDDDLHMRKRISLAEALCGYSFPLKLLDGRTVMVQSGDGCVTRPGCVRRLRGKGMPRRDGASGGHEAEKEHPAYGDLFIEFDVYWPRSGVVTGPVREGIMAALASLGPDAWDMGYGCGVATTPDEPMAEAIASSGSQSPSVPSSGSGAPTPTSAGSPTRTTRRGSRGDGSGSGDSREPTPSVDTWSEDAEEEAADVIDEVITAERVSRQQADRIRPKALCTLCKARVGAEEPNAAPPATMTLNVPETQQQ</sequence>
<dbReference type="PROSITE" id="PS00636">
    <property type="entry name" value="DNAJ_1"/>
    <property type="match status" value="1"/>
</dbReference>
<feature type="region of interest" description="Disordered" evidence="6">
    <location>
        <begin position="692"/>
        <end position="759"/>
    </location>
</feature>
<name>A0AAV9J2Z2_CYACA</name>
<dbReference type="InterPro" id="IPR008971">
    <property type="entry name" value="HSP40/DnaJ_pept-bd"/>
</dbReference>
<comment type="caution">
    <text evidence="8">The sequence shown here is derived from an EMBL/GenBank/DDBJ whole genome shotgun (WGS) entry which is preliminary data.</text>
</comment>
<evidence type="ECO:0000256" key="3">
    <source>
        <dbReference type="ARBA" id="ARBA00022771"/>
    </source>
</evidence>
<dbReference type="InterPro" id="IPR036869">
    <property type="entry name" value="J_dom_sf"/>
</dbReference>
<accession>A0AAV9J2Z2</accession>
<feature type="compositionally biased region" description="Low complexity" evidence="6">
    <location>
        <begin position="443"/>
        <end position="452"/>
    </location>
</feature>
<dbReference type="Gene3D" id="1.10.287.110">
    <property type="entry name" value="DnaJ domain"/>
    <property type="match status" value="1"/>
</dbReference>
<dbReference type="CDD" id="cd06257">
    <property type="entry name" value="DnaJ"/>
    <property type="match status" value="1"/>
</dbReference>
<evidence type="ECO:0000256" key="4">
    <source>
        <dbReference type="ARBA" id="ARBA00022833"/>
    </source>
</evidence>
<keyword evidence="2" id="KW-0677">Repeat</keyword>
<reference evidence="8 9" key="1">
    <citation type="submission" date="2022-07" db="EMBL/GenBank/DDBJ databases">
        <title>Genome-wide signatures of adaptation to extreme environments.</title>
        <authorList>
            <person name="Cho C.H."/>
            <person name="Yoon H.S."/>
        </authorList>
    </citation>
    <scope>NUCLEOTIDE SEQUENCE [LARGE SCALE GENOMIC DNA]</scope>
    <source>
        <strain evidence="8 9">DBV 063 E5</strain>
    </source>
</reference>
<dbReference type="AlphaFoldDB" id="A0AAV9J2Z2"/>
<dbReference type="Proteomes" id="UP001301350">
    <property type="component" value="Unassembled WGS sequence"/>
</dbReference>
<dbReference type="Gene3D" id="2.60.260.20">
    <property type="entry name" value="Urease metallochaperone UreE, N-terminal domain"/>
    <property type="match status" value="2"/>
</dbReference>
<dbReference type="Pfam" id="PF00226">
    <property type="entry name" value="DnaJ"/>
    <property type="match status" value="1"/>
</dbReference>
<dbReference type="GO" id="GO:0051087">
    <property type="term" value="F:protein-folding chaperone binding"/>
    <property type="evidence" value="ECO:0007669"/>
    <property type="project" value="TreeGrafter"/>
</dbReference>
<feature type="region of interest" description="Disordered" evidence="6">
    <location>
        <begin position="428"/>
        <end position="468"/>
    </location>
</feature>
<dbReference type="SUPFAM" id="SSF49493">
    <property type="entry name" value="HSP40/DnaJ peptide-binding domain"/>
    <property type="match status" value="2"/>
</dbReference>
<feature type="region of interest" description="Disordered" evidence="6">
    <location>
        <begin position="91"/>
        <end position="112"/>
    </location>
</feature>
<dbReference type="GO" id="GO:0006457">
    <property type="term" value="P:protein folding"/>
    <property type="evidence" value="ECO:0007669"/>
    <property type="project" value="InterPro"/>
</dbReference>
<dbReference type="PROSITE" id="PS50076">
    <property type="entry name" value="DNAJ_2"/>
    <property type="match status" value="1"/>
</dbReference>
<dbReference type="CDD" id="cd10747">
    <property type="entry name" value="DnaJ_C"/>
    <property type="match status" value="1"/>
</dbReference>
<dbReference type="InterPro" id="IPR051339">
    <property type="entry name" value="DnaJ_subfamily_B"/>
</dbReference>
<evidence type="ECO:0000313" key="8">
    <source>
        <dbReference type="EMBL" id="KAK4538718.1"/>
    </source>
</evidence>
<protein>
    <recommendedName>
        <fullName evidence="7">J domain-containing protein</fullName>
    </recommendedName>
</protein>
<dbReference type="GO" id="GO:0051082">
    <property type="term" value="F:unfolded protein binding"/>
    <property type="evidence" value="ECO:0007669"/>
    <property type="project" value="InterPro"/>
</dbReference>
<dbReference type="SMART" id="SM00271">
    <property type="entry name" value="DnaJ"/>
    <property type="match status" value="1"/>
</dbReference>
<feature type="compositionally biased region" description="Basic and acidic residues" evidence="6">
    <location>
        <begin position="28"/>
        <end position="52"/>
    </location>
</feature>
<keyword evidence="5" id="KW-0143">Chaperone</keyword>
<evidence type="ECO:0000256" key="1">
    <source>
        <dbReference type="ARBA" id="ARBA00022723"/>
    </source>
</evidence>
<dbReference type="Pfam" id="PF01556">
    <property type="entry name" value="DnaJ_C"/>
    <property type="match status" value="1"/>
</dbReference>
<evidence type="ECO:0000313" key="9">
    <source>
        <dbReference type="Proteomes" id="UP001301350"/>
    </source>
</evidence>
<evidence type="ECO:0000256" key="6">
    <source>
        <dbReference type="SAM" id="MobiDB-lite"/>
    </source>
</evidence>
<dbReference type="InterPro" id="IPR001623">
    <property type="entry name" value="DnaJ_domain"/>
</dbReference>
<feature type="compositionally biased region" description="Polar residues" evidence="6">
    <location>
        <begin position="92"/>
        <end position="105"/>
    </location>
</feature>
<dbReference type="PANTHER" id="PTHR24078:SF519">
    <property type="entry name" value="DNAJ HOMOLOG SUBFAMILY B MEMBER 13"/>
    <property type="match status" value="1"/>
</dbReference>
<evidence type="ECO:0000256" key="5">
    <source>
        <dbReference type="ARBA" id="ARBA00023186"/>
    </source>
</evidence>
<organism evidence="8 9">
    <name type="scientific">Cyanidium caldarium</name>
    <name type="common">Red alga</name>
    <dbReference type="NCBI Taxonomy" id="2771"/>
    <lineage>
        <taxon>Eukaryota</taxon>
        <taxon>Rhodophyta</taxon>
        <taxon>Bangiophyceae</taxon>
        <taxon>Cyanidiales</taxon>
        <taxon>Cyanidiaceae</taxon>
        <taxon>Cyanidium</taxon>
    </lineage>
</organism>
<dbReference type="InterPro" id="IPR002939">
    <property type="entry name" value="DnaJ_C"/>
</dbReference>
<dbReference type="EMBL" id="JANCYW010000019">
    <property type="protein sequence ID" value="KAK4538718.1"/>
    <property type="molecule type" value="Genomic_DNA"/>
</dbReference>
<keyword evidence="4" id="KW-0862">Zinc</keyword>
<dbReference type="FunFam" id="2.60.260.20:FF:000003">
    <property type="entry name" value="DnaJ subfamily A member 2"/>
    <property type="match status" value="1"/>
</dbReference>
<proteinExistence type="predicted"/>
<feature type="region of interest" description="Disordered" evidence="6">
    <location>
        <begin position="1"/>
        <end position="78"/>
    </location>
</feature>
<dbReference type="PANTHER" id="PTHR24078">
    <property type="entry name" value="DNAJ HOMOLOG SUBFAMILY C MEMBER"/>
    <property type="match status" value="1"/>
</dbReference>
<feature type="domain" description="J" evidence="7">
    <location>
        <begin position="232"/>
        <end position="317"/>
    </location>
</feature>
<dbReference type="PRINTS" id="PR00625">
    <property type="entry name" value="JDOMAIN"/>
</dbReference>
<feature type="compositionally biased region" description="Acidic residues" evidence="6">
    <location>
        <begin position="747"/>
        <end position="759"/>
    </location>
</feature>
<dbReference type="SUPFAM" id="SSF46565">
    <property type="entry name" value="Chaperone J-domain"/>
    <property type="match status" value="1"/>
</dbReference>
<dbReference type="GO" id="GO:0005829">
    <property type="term" value="C:cytosol"/>
    <property type="evidence" value="ECO:0007669"/>
    <property type="project" value="TreeGrafter"/>
</dbReference>
<gene>
    <name evidence="8" type="ORF">CDCA_CDCA19G4743</name>
</gene>
<evidence type="ECO:0000256" key="2">
    <source>
        <dbReference type="ARBA" id="ARBA00022737"/>
    </source>
</evidence>
<keyword evidence="9" id="KW-1185">Reference proteome</keyword>
<feature type="compositionally biased region" description="Polar residues" evidence="6">
    <location>
        <begin position="53"/>
        <end position="66"/>
    </location>
</feature>
<keyword evidence="3" id="KW-0863">Zinc-finger</keyword>
<dbReference type="InterPro" id="IPR018253">
    <property type="entry name" value="DnaJ_domain_CS"/>
</dbReference>